<keyword evidence="7" id="KW-1185">Reference proteome</keyword>
<accession>A0A370L5K1</accession>
<protein>
    <submittedName>
        <fullName evidence="6">ABC transporter substrate-binding protein</fullName>
    </submittedName>
</protein>
<dbReference type="PANTHER" id="PTHR30483:SF6">
    <property type="entry name" value="PERIPLASMIC BINDING PROTEIN OF ABC TRANSPORTER FOR NATURAL AMINO ACIDS"/>
    <property type="match status" value="1"/>
</dbReference>
<feature type="domain" description="Leucine-binding protein" evidence="5">
    <location>
        <begin position="27"/>
        <end position="371"/>
    </location>
</feature>
<dbReference type="RefSeq" id="WP_114829648.1">
    <property type="nucleotide sequence ID" value="NZ_QQTO01000033.1"/>
</dbReference>
<proteinExistence type="inferred from homology"/>
<dbReference type="GO" id="GO:0006865">
    <property type="term" value="P:amino acid transport"/>
    <property type="evidence" value="ECO:0007669"/>
    <property type="project" value="UniProtKB-KW"/>
</dbReference>
<dbReference type="InterPro" id="IPR051010">
    <property type="entry name" value="BCAA_transport"/>
</dbReference>
<evidence type="ECO:0000313" key="6">
    <source>
        <dbReference type="EMBL" id="RDJ24552.1"/>
    </source>
</evidence>
<keyword evidence="3" id="KW-0029">Amino-acid transport</keyword>
<evidence type="ECO:0000259" key="5">
    <source>
        <dbReference type="Pfam" id="PF13458"/>
    </source>
</evidence>
<dbReference type="PANTHER" id="PTHR30483">
    <property type="entry name" value="LEUCINE-SPECIFIC-BINDING PROTEIN"/>
    <property type="match status" value="1"/>
</dbReference>
<comment type="similarity">
    <text evidence="1">Belongs to the leucine-binding protein family.</text>
</comment>
<dbReference type="EMBL" id="QQTP01000006">
    <property type="protein sequence ID" value="RDJ24552.1"/>
    <property type="molecule type" value="Genomic_DNA"/>
</dbReference>
<keyword evidence="2 4" id="KW-0732">Signal</keyword>
<gene>
    <name evidence="6" type="ORF">DWE98_12745</name>
</gene>
<evidence type="ECO:0000256" key="2">
    <source>
        <dbReference type="ARBA" id="ARBA00022729"/>
    </source>
</evidence>
<dbReference type="Proteomes" id="UP000255207">
    <property type="component" value="Unassembled WGS sequence"/>
</dbReference>
<evidence type="ECO:0000256" key="3">
    <source>
        <dbReference type="ARBA" id="ARBA00022970"/>
    </source>
</evidence>
<reference evidence="7" key="1">
    <citation type="submission" date="2018-07" db="EMBL/GenBank/DDBJ databases">
        <authorList>
            <person name="Safronova V.I."/>
            <person name="Chirak E.R."/>
            <person name="Sazanova A.L."/>
        </authorList>
    </citation>
    <scope>NUCLEOTIDE SEQUENCE [LARGE SCALE GENOMIC DNA]</scope>
    <source>
        <strain evidence="7">RCAM04685</strain>
    </source>
</reference>
<sequence length="416" mass="43802">MRKALLAAVAACSLVAAASAAQAQEKLKIGVMATLSGALTSGGEDGVRGVQIAAKQAGNKIAGRDIELIIVATDASPDSALRAARKLVEQDKVQLILGPLSGSEGIAMRDYSKTVPNLVMINGSSGALETTYVNPSPNFFRFNSDGAQWMAGLGEYVFKDKGYKKIAVIGEDYSFPYTQVFGFALGYCKAGGQIAQRQWVPLGTKDFGSVIANIPDDVDAVFLGLGGGDAVNFLNQYGQTGGKAKFIGGSIMADQTVLSSRGAAKRLLVGTPTSSGVADEWDDPKWKAWVKAYQDAFPADKRFASPSLFATNYYNAFNALAIAMGKVNGDLSDGGAKLRAELAKTELDAPNGKVKLDANRHAIATTFITEVAELPNGDLTNRFVKTVPDVPQTLGLSADAFKAVGLPSRTNPECKQ</sequence>
<keyword evidence="3" id="KW-0813">Transport</keyword>
<evidence type="ECO:0000256" key="4">
    <source>
        <dbReference type="SAM" id="SignalP"/>
    </source>
</evidence>
<dbReference type="InterPro" id="IPR028081">
    <property type="entry name" value="Leu-bd"/>
</dbReference>
<feature type="signal peptide" evidence="4">
    <location>
        <begin position="1"/>
        <end position="23"/>
    </location>
</feature>
<dbReference type="CDD" id="cd06332">
    <property type="entry name" value="PBP1_aromatic_compounds-like"/>
    <property type="match status" value="1"/>
</dbReference>
<name>A0A370L5K1_9HYPH</name>
<evidence type="ECO:0000313" key="7">
    <source>
        <dbReference type="Proteomes" id="UP000255207"/>
    </source>
</evidence>
<dbReference type="AlphaFoldDB" id="A0A370L5K1"/>
<organism evidence="6 7">
    <name type="scientific">Bosea caraganae</name>
    <dbReference type="NCBI Taxonomy" id="2763117"/>
    <lineage>
        <taxon>Bacteria</taxon>
        <taxon>Pseudomonadati</taxon>
        <taxon>Pseudomonadota</taxon>
        <taxon>Alphaproteobacteria</taxon>
        <taxon>Hyphomicrobiales</taxon>
        <taxon>Boseaceae</taxon>
        <taxon>Bosea</taxon>
    </lineage>
</organism>
<dbReference type="Pfam" id="PF13458">
    <property type="entry name" value="Peripla_BP_6"/>
    <property type="match status" value="1"/>
</dbReference>
<evidence type="ECO:0000256" key="1">
    <source>
        <dbReference type="ARBA" id="ARBA00010062"/>
    </source>
</evidence>
<dbReference type="OrthoDB" id="9762849at2"/>
<dbReference type="Gene3D" id="3.40.50.2300">
    <property type="match status" value="2"/>
</dbReference>
<dbReference type="SUPFAM" id="SSF53822">
    <property type="entry name" value="Periplasmic binding protein-like I"/>
    <property type="match status" value="1"/>
</dbReference>
<comment type="caution">
    <text evidence="6">The sequence shown here is derived from an EMBL/GenBank/DDBJ whole genome shotgun (WGS) entry which is preliminary data.</text>
</comment>
<dbReference type="InterPro" id="IPR028082">
    <property type="entry name" value="Peripla_BP_I"/>
</dbReference>
<feature type="chain" id="PRO_5030068396" evidence="4">
    <location>
        <begin position="24"/>
        <end position="416"/>
    </location>
</feature>